<gene>
    <name evidence="2" type="ORF">E2C01_075741</name>
</gene>
<dbReference type="EMBL" id="VSRR010056054">
    <property type="protein sequence ID" value="MPC81140.1"/>
    <property type="molecule type" value="Genomic_DNA"/>
</dbReference>
<feature type="region of interest" description="Disordered" evidence="1">
    <location>
        <begin position="1"/>
        <end position="70"/>
    </location>
</feature>
<name>A0A5B7I9D7_PORTR</name>
<accession>A0A5B7I9D7</accession>
<evidence type="ECO:0000313" key="3">
    <source>
        <dbReference type="Proteomes" id="UP000324222"/>
    </source>
</evidence>
<keyword evidence="3" id="KW-1185">Reference proteome</keyword>
<dbReference type="AlphaFoldDB" id="A0A5B7I9D7"/>
<dbReference type="Proteomes" id="UP000324222">
    <property type="component" value="Unassembled WGS sequence"/>
</dbReference>
<feature type="compositionally biased region" description="Polar residues" evidence="1">
    <location>
        <begin position="1"/>
        <end position="33"/>
    </location>
</feature>
<organism evidence="2 3">
    <name type="scientific">Portunus trituberculatus</name>
    <name type="common">Swimming crab</name>
    <name type="synonym">Neptunus trituberculatus</name>
    <dbReference type="NCBI Taxonomy" id="210409"/>
    <lineage>
        <taxon>Eukaryota</taxon>
        <taxon>Metazoa</taxon>
        <taxon>Ecdysozoa</taxon>
        <taxon>Arthropoda</taxon>
        <taxon>Crustacea</taxon>
        <taxon>Multicrustacea</taxon>
        <taxon>Malacostraca</taxon>
        <taxon>Eumalacostraca</taxon>
        <taxon>Eucarida</taxon>
        <taxon>Decapoda</taxon>
        <taxon>Pleocyemata</taxon>
        <taxon>Brachyura</taxon>
        <taxon>Eubrachyura</taxon>
        <taxon>Portunoidea</taxon>
        <taxon>Portunidae</taxon>
        <taxon>Portuninae</taxon>
        <taxon>Portunus</taxon>
    </lineage>
</organism>
<proteinExistence type="predicted"/>
<evidence type="ECO:0000313" key="2">
    <source>
        <dbReference type="EMBL" id="MPC81140.1"/>
    </source>
</evidence>
<sequence>MQPQPATLSSGQQACCPTQPRSTEQQTSYSREGTTPRPMTSEYLEKPSKHVALYPVPEPRASASTSAEDY</sequence>
<reference evidence="2 3" key="1">
    <citation type="submission" date="2019-05" db="EMBL/GenBank/DDBJ databases">
        <title>Another draft genome of Portunus trituberculatus and its Hox gene families provides insights of decapod evolution.</title>
        <authorList>
            <person name="Jeong J.-H."/>
            <person name="Song I."/>
            <person name="Kim S."/>
            <person name="Choi T."/>
            <person name="Kim D."/>
            <person name="Ryu S."/>
            <person name="Kim W."/>
        </authorList>
    </citation>
    <scope>NUCLEOTIDE SEQUENCE [LARGE SCALE GENOMIC DNA]</scope>
    <source>
        <tissue evidence="2">Muscle</tissue>
    </source>
</reference>
<comment type="caution">
    <text evidence="2">The sequence shown here is derived from an EMBL/GenBank/DDBJ whole genome shotgun (WGS) entry which is preliminary data.</text>
</comment>
<protein>
    <submittedName>
        <fullName evidence="2">Uncharacterized protein</fullName>
    </submittedName>
</protein>
<evidence type="ECO:0000256" key="1">
    <source>
        <dbReference type="SAM" id="MobiDB-lite"/>
    </source>
</evidence>